<sequence>MGSPWIRSVDTAKYVSAAPGADPWVGPDQTVLEQMLASFEPGEAPPAPVVAG</sequence>
<name>A0ABY6IGK9_STRPE</name>
<reference evidence="1" key="1">
    <citation type="submission" date="2022-10" db="EMBL/GenBank/DDBJ databases">
        <title>Cytochrome P450 Catalyzes Benzene Ring Formation in the Biosynthesis of Trialkyl-Substituted Aromatic Polyketides.</title>
        <authorList>
            <person name="Zhao E."/>
            <person name="Ge H."/>
        </authorList>
    </citation>
    <scope>NUCLEOTIDE SEQUENCE</scope>
    <source>
        <strain evidence="1">NA0869</strain>
    </source>
</reference>
<keyword evidence="2" id="KW-1185">Reference proteome</keyword>
<evidence type="ECO:0000313" key="2">
    <source>
        <dbReference type="Proteomes" id="UP001163878"/>
    </source>
</evidence>
<dbReference type="RefSeq" id="WP_264249208.1">
    <property type="nucleotide sequence ID" value="NZ_CP107567.1"/>
</dbReference>
<accession>A0ABY6IGK9</accession>
<dbReference type="EMBL" id="CP107567">
    <property type="protein sequence ID" value="UYQ65889.1"/>
    <property type="molecule type" value="Genomic_DNA"/>
</dbReference>
<gene>
    <name evidence="1" type="ORF">OGH68_33495</name>
</gene>
<evidence type="ECO:0000313" key="1">
    <source>
        <dbReference type="EMBL" id="UYQ65889.1"/>
    </source>
</evidence>
<protein>
    <submittedName>
        <fullName evidence="1">Uncharacterized protein</fullName>
    </submittedName>
</protein>
<proteinExistence type="predicted"/>
<dbReference type="Proteomes" id="UP001163878">
    <property type="component" value="Chromosome"/>
</dbReference>
<organism evidence="1 2">
    <name type="scientific">Streptomyces peucetius</name>
    <dbReference type="NCBI Taxonomy" id="1950"/>
    <lineage>
        <taxon>Bacteria</taxon>
        <taxon>Bacillati</taxon>
        <taxon>Actinomycetota</taxon>
        <taxon>Actinomycetes</taxon>
        <taxon>Kitasatosporales</taxon>
        <taxon>Streptomycetaceae</taxon>
        <taxon>Streptomyces</taxon>
    </lineage>
</organism>